<dbReference type="Proteomes" id="UP001221898">
    <property type="component" value="Unassembled WGS sequence"/>
</dbReference>
<name>A0AAD7REZ7_9TELE</name>
<dbReference type="AlphaFoldDB" id="A0AAD7REZ7"/>
<protein>
    <recommendedName>
        <fullName evidence="3">Reverse transcriptase</fullName>
    </recommendedName>
</protein>
<evidence type="ECO:0008006" key="3">
    <source>
        <dbReference type="Google" id="ProtNLM"/>
    </source>
</evidence>
<dbReference type="InterPro" id="IPR043128">
    <property type="entry name" value="Rev_trsase/Diguanyl_cyclase"/>
</dbReference>
<keyword evidence="2" id="KW-1185">Reference proteome</keyword>
<dbReference type="Gene3D" id="3.30.70.270">
    <property type="match status" value="1"/>
</dbReference>
<accession>A0AAD7REZ7</accession>
<evidence type="ECO:0000313" key="2">
    <source>
        <dbReference type="Proteomes" id="UP001221898"/>
    </source>
</evidence>
<gene>
    <name evidence="1" type="ORF">AAFF_G00231010</name>
</gene>
<sequence>MYTATFQAHLQHLEEVFWQLSRHGLKLQPQKCRLLKREVKYLGHMTATDPECASGCSRRQCVRSCGLFKAGNRKVGGAVRRKTAILRPSKEI</sequence>
<dbReference type="SUPFAM" id="SSF56672">
    <property type="entry name" value="DNA/RNA polymerases"/>
    <property type="match status" value="1"/>
</dbReference>
<evidence type="ECO:0000313" key="1">
    <source>
        <dbReference type="EMBL" id="KAJ8379096.1"/>
    </source>
</evidence>
<dbReference type="InterPro" id="IPR043502">
    <property type="entry name" value="DNA/RNA_pol_sf"/>
</dbReference>
<proteinExistence type="predicted"/>
<dbReference type="EMBL" id="JAINUG010000301">
    <property type="protein sequence ID" value="KAJ8379096.1"/>
    <property type="molecule type" value="Genomic_DNA"/>
</dbReference>
<organism evidence="1 2">
    <name type="scientific">Aldrovandia affinis</name>
    <dbReference type="NCBI Taxonomy" id="143900"/>
    <lineage>
        <taxon>Eukaryota</taxon>
        <taxon>Metazoa</taxon>
        <taxon>Chordata</taxon>
        <taxon>Craniata</taxon>
        <taxon>Vertebrata</taxon>
        <taxon>Euteleostomi</taxon>
        <taxon>Actinopterygii</taxon>
        <taxon>Neopterygii</taxon>
        <taxon>Teleostei</taxon>
        <taxon>Notacanthiformes</taxon>
        <taxon>Halosauridae</taxon>
        <taxon>Aldrovandia</taxon>
    </lineage>
</organism>
<comment type="caution">
    <text evidence="1">The sequence shown here is derived from an EMBL/GenBank/DDBJ whole genome shotgun (WGS) entry which is preliminary data.</text>
</comment>
<reference evidence="1" key="1">
    <citation type="journal article" date="2023" name="Science">
        <title>Genome structures resolve the early diversification of teleost fishes.</title>
        <authorList>
            <person name="Parey E."/>
            <person name="Louis A."/>
            <person name="Montfort J."/>
            <person name="Bouchez O."/>
            <person name="Roques C."/>
            <person name="Iampietro C."/>
            <person name="Lluch J."/>
            <person name="Castinel A."/>
            <person name="Donnadieu C."/>
            <person name="Desvignes T."/>
            <person name="Floi Bucao C."/>
            <person name="Jouanno E."/>
            <person name="Wen M."/>
            <person name="Mejri S."/>
            <person name="Dirks R."/>
            <person name="Jansen H."/>
            <person name="Henkel C."/>
            <person name="Chen W.J."/>
            <person name="Zahm M."/>
            <person name="Cabau C."/>
            <person name="Klopp C."/>
            <person name="Thompson A.W."/>
            <person name="Robinson-Rechavi M."/>
            <person name="Braasch I."/>
            <person name="Lecointre G."/>
            <person name="Bobe J."/>
            <person name="Postlethwait J.H."/>
            <person name="Berthelot C."/>
            <person name="Roest Crollius H."/>
            <person name="Guiguen Y."/>
        </authorList>
    </citation>
    <scope>NUCLEOTIDE SEQUENCE</scope>
    <source>
        <strain evidence="1">NC1722</strain>
    </source>
</reference>